<evidence type="ECO:0000256" key="2">
    <source>
        <dbReference type="ARBA" id="ARBA00023125"/>
    </source>
</evidence>
<dbReference type="GO" id="GO:0015074">
    <property type="term" value="P:DNA integration"/>
    <property type="evidence" value="ECO:0007669"/>
    <property type="project" value="InterPro"/>
</dbReference>
<dbReference type="Gene3D" id="1.10.443.10">
    <property type="entry name" value="Intergrase catalytic core"/>
    <property type="match status" value="1"/>
</dbReference>
<dbReference type="GO" id="GO:0003677">
    <property type="term" value="F:DNA binding"/>
    <property type="evidence" value="ECO:0007669"/>
    <property type="project" value="UniProtKB-KW"/>
</dbReference>
<dbReference type="EMBL" id="BEYQ01000001">
    <property type="protein sequence ID" value="GBD51449.1"/>
    <property type="molecule type" value="Genomic_DNA"/>
</dbReference>
<dbReference type="PANTHER" id="PTHR30349">
    <property type="entry name" value="PHAGE INTEGRASE-RELATED"/>
    <property type="match status" value="1"/>
</dbReference>
<reference evidence="5" key="1">
    <citation type="submission" date="2017-12" db="EMBL/GenBank/DDBJ databases">
        <title>Improved Draft Genome Sequence of Microcystis aeruginosa NIES-298, a Microcystin-Producing Cyanobacterium from Lake Kasumigaura, Japan.</title>
        <authorList>
            <person name="Yamaguchi H."/>
            <person name="Suzuki S."/>
            <person name="Kawachi M."/>
        </authorList>
    </citation>
    <scope>NUCLEOTIDE SEQUENCE [LARGE SCALE GENOMIC DNA]</scope>
    <source>
        <strain evidence="5">NIES-298</strain>
    </source>
</reference>
<keyword evidence="2" id="KW-0238">DNA-binding</keyword>
<dbReference type="GO" id="GO:0006310">
    <property type="term" value="P:DNA recombination"/>
    <property type="evidence" value="ECO:0007669"/>
    <property type="project" value="UniProtKB-KW"/>
</dbReference>
<keyword evidence="3" id="KW-0233">DNA recombination</keyword>
<dbReference type="Proteomes" id="UP000236321">
    <property type="component" value="Unassembled WGS sequence"/>
</dbReference>
<dbReference type="SUPFAM" id="SSF56349">
    <property type="entry name" value="DNA breaking-rejoining enzymes"/>
    <property type="match status" value="1"/>
</dbReference>
<dbReference type="PANTHER" id="PTHR30349:SF41">
    <property type="entry name" value="INTEGRASE_RECOMBINASE PROTEIN MJ0367-RELATED"/>
    <property type="match status" value="1"/>
</dbReference>
<protein>
    <submittedName>
        <fullName evidence="4">Integrase/recombinase</fullName>
    </submittedName>
</protein>
<accession>A0A2H6BMN3</accession>
<dbReference type="RefSeq" id="WP_103111343.1">
    <property type="nucleotide sequence ID" value="NZ_BEIU01000016.1"/>
</dbReference>
<dbReference type="InterPro" id="IPR050090">
    <property type="entry name" value="Tyrosine_recombinase_XerCD"/>
</dbReference>
<name>A0A2H6BMN3_MICAE</name>
<proteinExistence type="inferred from homology"/>
<dbReference type="Pfam" id="PF00589">
    <property type="entry name" value="Phage_integrase"/>
    <property type="match status" value="1"/>
</dbReference>
<dbReference type="PROSITE" id="PS51898">
    <property type="entry name" value="TYR_RECOMBINASE"/>
    <property type="match status" value="1"/>
</dbReference>
<dbReference type="InterPro" id="IPR011010">
    <property type="entry name" value="DNA_brk_join_enz"/>
</dbReference>
<dbReference type="AlphaFoldDB" id="A0A2H6BMN3"/>
<comment type="caution">
    <text evidence="4">The sequence shown here is derived from an EMBL/GenBank/DDBJ whole genome shotgun (WGS) entry which is preliminary data.</text>
</comment>
<sequence length="189" mass="21545">MRTIGQASVLSQSDWKKLESVANQKHRLLWAILRFTAARINEALELRIKDVYKDPDRRVPNDEIAFRRETRKGKDRNHTVPVCTELKLKLRDYNPSSNLDDYLFPGINGRLSYEAALTYLKTSAAKVGLDDKKIVTHCGRRSCITALARCGTDLRTIQNVSGHASLSNLQLYIETDPDRTKNALEKIFN</sequence>
<dbReference type="InterPro" id="IPR013762">
    <property type="entry name" value="Integrase-like_cat_sf"/>
</dbReference>
<dbReference type="CDD" id="cd00397">
    <property type="entry name" value="DNA_BRE_C"/>
    <property type="match status" value="1"/>
</dbReference>
<evidence type="ECO:0000313" key="4">
    <source>
        <dbReference type="EMBL" id="GBD51449.1"/>
    </source>
</evidence>
<organism evidence="4 5">
    <name type="scientific">Microcystis aeruginosa NIES-298</name>
    <dbReference type="NCBI Taxonomy" id="449468"/>
    <lineage>
        <taxon>Bacteria</taxon>
        <taxon>Bacillati</taxon>
        <taxon>Cyanobacteriota</taxon>
        <taxon>Cyanophyceae</taxon>
        <taxon>Oscillatoriophycideae</taxon>
        <taxon>Chroococcales</taxon>
        <taxon>Microcystaceae</taxon>
        <taxon>Microcystis</taxon>
    </lineage>
</organism>
<evidence type="ECO:0000256" key="1">
    <source>
        <dbReference type="ARBA" id="ARBA00008857"/>
    </source>
</evidence>
<evidence type="ECO:0000313" key="5">
    <source>
        <dbReference type="Proteomes" id="UP000236321"/>
    </source>
</evidence>
<dbReference type="InterPro" id="IPR002104">
    <property type="entry name" value="Integrase_catalytic"/>
</dbReference>
<comment type="similarity">
    <text evidence="1">Belongs to the 'phage' integrase family.</text>
</comment>
<gene>
    <name evidence="4" type="ORF">BGM30_05420</name>
</gene>
<evidence type="ECO:0000256" key="3">
    <source>
        <dbReference type="ARBA" id="ARBA00023172"/>
    </source>
</evidence>